<dbReference type="Pfam" id="PF02518">
    <property type="entry name" value="HATPase_c"/>
    <property type="match status" value="1"/>
</dbReference>
<dbReference type="CDD" id="cd00075">
    <property type="entry name" value="HATPase"/>
    <property type="match status" value="1"/>
</dbReference>
<keyword evidence="16" id="KW-1185">Reference proteome</keyword>
<evidence type="ECO:0000256" key="8">
    <source>
        <dbReference type="ARBA" id="ARBA00022777"/>
    </source>
</evidence>
<sequence length="892" mass="98600">MEKQNQSADMAAASDQMSSPERGHLKIFFSYAAGVGKTYAMLDAAHMEKKHGTDVAVGYIKSNAHPQTRARLNGLKLLPPLHSKHNGTPVEEFDLDKAIKIKPGLILIDELAHTNADGCRHHKRYQDIYELLKAGIDVYTTANVENIESLNDMVTAITGNRILERIPDSVFDNAAQVKLVDIEPQELLEQLASESSSDSSEADSSALTLEKLTALRELALRRCADRVNKRTEAARIRNKSDYYTDEHILVCLSSSPSNAKIIRTAARMANAFRGTFTALFVETSQFSAMTEEDRQRLRSNIYLAQQLGATIETVYGDDVPLQIAEFAKLSGVSKIVIGRSTVTGKRLLGKPSLTEQLITNAPNMDVHIIPDQTPNRTPTVHNQKNHIIFSASDILKSIFILSAASCLGYLFQQLGFDEANIITVYVLAVLVTSIVTVNRVYSLITSIVSVLVFNFLFTDPKFTLMAYDRGYPVTFVVMFISAFLTGTLTTRMKTIASQSARTAFRTKILFDTSQILQQATDRDAILTSTAHQLTKLLNRDIVIYPAEKNTLAAPMTFSAGEEDTASDYLTRNESAVAEWVFKNNRHAGATTQTLSNAKCLYLAIRVNDSVYGVVGIAAGKQPLDASENNILLSILGECALAMENEKNAHEKEEAAILAKNEQLRANLLRTISHDLRTPLTSISGNASNLLSNSSLFDESTKKTLYQDIYDDSMWLINLVENLLSVTRLEEGRLNLRISTELADEVVTEALRHVNRLSVEHHITVKHQDDLLLAKMDAKLIVQVIINLVDNAIKYTPRGSEIRISTFRKDNWAVISVSDDGPGISDENKKQIFDMFYTGSNRVADSRRSLGLGLSLCKSIINAHGGSISVSDNVPHGTVFTFTLPAEEVQLHE</sequence>
<keyword evidence="10 13" id="KW-1133">Transmembrane helix</keyword>
<dbReference type="InterPro" id="IPR027417">
    <property type="entry name" value="P-loop_NTPase"/>
</dbReference>
<dbReference type="InterPro" id="IPR003018">
    <property type="entry name" value="GAF"/>
</dbReference>
<keyword evidence="7" id="KW-0547">Nucleotide-binding</keyword>
<dbReference type="Gene3D" id="3.30.450.40">
    <property type="match status" value="1"/>
</dbReference>
<keyword evidence="11" id="KW-0902">Two-component regulatory system</keyword>
<dbReference type="InterPro" id="IPR038318">
    <property type="entry name" value="KdpD_sf"/>
</dbReference>
<feature type="transmembrane region" description="Helical" evidence="13">
    <location>
        <begin position="441"/>
        <end position="458"/>
    </location>
</feature>
<dbReference type="Gene3D" id="3.30.565.10">
    <property type="entry name" value="Histidine kinase-like ATPase, C-terminal domain"/>
    <property type="match status" value="1"/>
</dbReference>
<dbReference type="Pfam" id="PF00512">
    <property type="entry name" value="HisKA"/>
    <property type="match status" value="1"/>
</dbReference>
<keyword evidence="6 13" id="KW-0812">Transmembrane</keyword>
<organism evidence="15 16">
    <name type="scientific">Blautia caecimuris</name>
    <dbReference type="NCBI Taxonomy" id="1796615"/>
    <lineage>
        <taxon>Bacteria</taxon>
        <taxon>Bacillati</taxon>
        <taxon>Bacillota</taxon>
        <taxon>Clostridia</taxon>
        <taxon>Lachnospirales</taxon>
        <taxon>Lachnospiraceae</taxon>
        <taxon>Blautia</taxon>
    </lineage>
</organism>
<evidence type="ECO:0000256" key="3">
    <source>
        <dbReference type="ARBA" id="ARBA00012438"/>
    </source>
</evidence>
<evidence type="ECO:0000313" key="16">
    <source>
        <dbReference type="Proteomes" id="UP001549106"/>
    </source>
</evidence>
<evidence type="ECO:0000256" key="7">
    <source>
        <dbReference type="ARBA" id="ARBA00022741"/>
    </source>
</evidence>
<comment type="caution">
    <text evidence="15">The sequence shown here is derived from an EMBL/GenBank/DDBJ whole genome shotgun (WGS) entry which is preliminary data.</text>
</comment>
<keyword evidence="9" id="KW-0067">ATP-binding</keyword>
<dbReference type="InterPro" id="IPR003594">
    <property type="entry name" value="HATPase_dom"/>
</dbReference>
<dbReference type="EC" id="2.7.13.3" evidence="3"/>
<dbReference type="SUPFAM" id="SSF52402">
    <property type="entry name" value="Adenine nucleotide alpha hydrolases-like"/>
    <property type="match status" value="1"/>
</dbReference>
<dbReference type="InterPro" id="IPR036097">
    <property type="entry name" value="HisK_dim/P_sf"/>
</dbReference>
<dbReference type="InterPro" id="IPR003852">
    <property type="entry name" value="Sig_transdc_His_kinase_KdpD_N"/>
</dbReference>
<comment type="subcellular location">
    <subcellularLocation>
        <location evidence="2">Membrane</location>
        <topology evidence="2">Multi-pass membrane protein</topology>
    </subcellularLocation>
</comment>
<dbReference type="PROSITE" id="PS50109">
    <property type="entry name" value="HIS_KIN"/>
    <property type="match status" value="1"/>
</dbReference>
<keyword evidence="4" id="KW-0597">Phosphoprotein</keyword>
<dbReference type="InterPro" id="IPR004358">
    <property type="entry name" value="Sig_transdc_His_kin-like_C"/>
</dbReference>
<gene>
    <name evidence="15" type="ORF">ABID24_002258</name>
</gene>
<dbReference type="Gene3D" id="1.20.120.620">
    <property type="entry name" value="Backbone structure of the membrane domain of e. Coli histidine kinase receptor kdpd"/>
    <property type="match status" value="1"/>
</dbReference>
<name>A0ABV2M3M6_9FIRM</name>
<dbReference type="Pfam" id="PF02702">
    <property type="entry name" value="KdpD"/>
    <property type="match status" value="1"/>
</dbReference>
<evidence type="ECO:0000256" key="6">
    <source>
        <dbReference type="ARBA" id="ARBA00022692"/>
    </source>
</evidence>
<evidence type="ECO:0000256" key="4">
    <source>
        <dbReference type="ARBA" id="ARBA00022553"/>
    </source>
</evidence>
<dbReference type="Gene3D" id="3.40.50.620">
    <property type="entry name" value="HUPs"/>
    <property type="match status" value="1"/>
</dbReference>
<dbReference type="InterPro" id="IPR005467">
    <property type="entry name" value="His_kinase_dom"/>
</dbReference>
<dbReference type="InterPro" id="IPR003661">
    <property type="entry name" value="HisK_dim/P_dom"/>
</dbReference>
<dbReference type="Pfam" id="PF13492">
    <property type="entry name" value="GAF_3"/>
    <property type="match status" value="1"/>
</dbReference>
<evidence type="ECO:0000256" key="13">
    <source>
        <dbReference type="SAM" id="Phobius"/>
    </source>
</evidence>
<dbReference type="PANTHER" id="PTHR45569">
    <property type="entry name" value="SENSOR PROTEIN KDPD"/>
    <property type="match status" value="1"/>
</dbReference>
<proteinExistence type="predicted"/>
<dbReference type="SUPFAM" id="SSF55874">
    <property type="entry name" value="ATPase domain of HSP90 chaperone/DNA topoisomerase II/histidine kinase"/>
    <property type="match status" value="1"/>
</dbReference>
<dbReference type="InterPro" id="IPR025201">
    <property type="entry name" value="KdpD_TM"/>
</dbReference>
<evidence type="ECO:0000259" key="14">
    <source>
        <dbReference type="PROSITE" id="PS50109"/>
    </source>
</evidence>
<protein>
    <recommendedName>
        <fullName evidence="3">histidine kinase</fullName>
        <ecNumber evidence="3">2.7.13.3</ecNumber>
    </recommendedName>
</protein>
<feature type="domain" description="Histidine kinase" evidence="14">
    <location>
        <begin position="670"/>
        <end position="887"/>
    </location>
</feature>
<accession>A0ABV2M3M6</accession>
<dbReference type="SUPFAM" id="SSF47384">
    <property type="entry name" value="Homodimeric domain of signal transducing histidine kinase"/>
    <property type="match status" value="1"/>
</dbReference>
<dbReference type="CDD" id="cd00082">
    <property type="entry name" value="HisKA"/>
    <property type="match status" value="1"/>
</dbReference>
<evidence type="ECO:0000256" key="1">
    <source>
        <dbReference type="ARBA" id="ARBA00000085"/>
    </source>
</evidence>
<keyword evidence="8 15" id="KW-0418">Kinase</keyword>
<dbReference type="InterPro" id="IPR052023">
    <property type="entry name" value="Histidine_kinase_KdpD"/>
</dbReference>
<dbReference type="InterPro" id="IPR036890">
    <property type="entry name" value="HATPase_C_sf"/>
</dbReference>
<dbReference type="PANTHER" id="PTHR45569:SF1">
    <property type="entry name" value="SENSOR PROTEIN KDPD"/>
    <property type="match status" value="1"/>
</dbReference>
<evidence type="ECO:0000256" key="9">
    <source>
        <dbReference type="ARBA" id="ARBA00022840"/>
    </source>
</evidence>
<dbReference type="Gene3D" id="1.10.287.130">
    <property type="match status" value="1"/>
</dbReference>
<dbReference type="PRINTS" id="PR00344">
    <property type="entry name" value="BCTRLSENSOR"/>
</dbReference>
<reference evidence="15 16" key="1">
    <citation type="submission" date="2024-06" db="EMBL/GenBank/DDBJ databases">
        <title>Genomic Encyclopedia of Type Strains, Phase IV (KMG-IV): sequencing the most valuable type-strain genomes for metagenomic binning, comparative biology and taxonomic classification.</title>
        <authorList>
            <person name="Goeker M."/>
        </authorList>
    </citation>
    <scope>NUCLEOTIDE SEQUENCE [LARGE SCALE GENOMIC DNA]</scope>
    <source>
        <strain evidence="15 16">DSM 29492</strain>
    </source>
</reference>
<dbReference type="Proteomes" id="UP001549106">
    <property type="component" value="Unassembled WGS sequence"/>
</dbReference>
<dbReference type="SMART" id="SM00387">
    <property type="entry name" value="HATPase_c"/>
    <property type="match status" value="1"/>
</dbReference>
<feature type="transmembrane region" description="Helical" evidence="13">
    <location>
        <begin position="470"/>
        <end position="489"/>
    </location>
</feature>
<keyword evidence="5 15" id="KW-0808">Transferase</keyword>
<dbReference type="InterPro" id="IPR014729">
    <property type="entry name" value="Rossmann-like_a/b/a_fold"/>
</dbReference>
<evidence type="ECO:0000256" key="5">
    <source>
        <dbReference type="ARBA" id="ARBA00022679"/>
    </source>
</evidence>
<dbReference type="CDD" id="cd01987">
    <property type="entry name" value="USP_KdpD-like"/>
    <property type="match status" value="1"/>
</dbReference>
<keyword evidence="12 13" id="KW-0472">Membrane</keyword>
<dbReference type="Gene3D" id="3.40.50.300">
    <property type="entry name" value="P-loop containing nucleotide triphosphate hydrolases"/>
    <property type="match status" value="1"/>
</dbReference>
<dbReference type="GO" id="GO:0004673">
    <property type="term" value="F:protein histidine kinase activity"/>
    <property type="evidence" value="ECO:0007669"/>
    <property type="project" value="UniProtKB-EC"/>
</dbReference>
<evidence type="ECO:0000256" key="10">
    <source>
        <dbReference type="ARBA" id="ARBA00022989"/>
    </source>
</evidence>
<dbReference type="EMBL" id="JBEPMJ010000016">
    <property type="protein sequence ID" value="MET3751004.1"/>
    <property type="molecule type" value="Genomic_DNA"/>
</dbReference>
<evidence type="ECO:0000256" key="2">
    <source>
        <dbReference type="ARBA" id="ARBA00004141"/>
    </source>
</evidence>
<dbReference type="InterPro" id="IPR029016">
    <property type="entry name" value="GAF-like_dom_sf"/>
</dbReference>
<evidence type="ECO:0000256" key="12">
    <source>
        <dbReference type="ARBA" id="ARBA00023136"/>
    </source>
</evidence>
<evidence type="ECO:0000256" key="11">
    <source>
        <dbReference type="ARBA" id="ARBA00023012"/>
    </source>
</evidence>
<dbReference type="SMART" id="SM00388">
    <property type="entry name" value="HisKA"/>
    <property type="match status" value="1"/>
</dbReference>
<dbReference type="Pfam" id="PF13493">
    <property type="entry name" value="DUF4118"/>
    <property type="match status" value="1"/>
</dbReference>
<evidence type="ECO:0000313" key="15">
    <source>
        <dbReference type="EMBL" id="MET3751004.1"/>
    </source>
</evidence>
<comment type="catalytic activity">
    <reaction evidence="1">
        <text>ATP + protein L-histidine = ADP + protein N-phospho-L-histidine.</text>
        <dbReference type="EC" id="2.7.13.3"/>
    </reaction>
</comment>